<dbReference type="PROSITE" id="PS00463">
    <property type="entry name" value="ZN2_CY6_FUNGAL_1"/>
    <property type="match status" value="1"/>
</dbReference>
<gene>
    <name evidence="6" type="ORF">EDB81DRAFT_649139</name>
</gene>
<dbReference type="PANTHER" id="PTHR31001:SF50">
    <property type="entry name" value="ZN(II)2CYS6 TRANSCRIPTION FACTOR (EUROFUNG)"/>
    <property type="match status" value="1"/>
</dbReference>
<proteinExistence type="predicted"/>
<feature type="region of interest" description="Disordered" evidence="4">
    <location>
        <begin position="139"/>
        <end position="167"/>
    </location>
</feature>
<evidence type="ECO:0000256" key="1">
    <source>
        <dbReference type="ARBA" id="ARBA00004123"/>
    </source>
</evidence>
<dbReference type="PANTHER" id="PTHR31001">
    <property type="entry name" value="UNCHARACTERIZED TRANSCRIPTIONAL REGULATORY PROTEIN"/>
    <property type="match status" value="1"/>
</dbReference>
<feature type="region of interest" description="Disordered" evidence="4">
    <location>
        <begin position="89"/>
        <end position="111"/>
    </location>
</feature>
<dbReference type="EMBL" id="JAGMUV010000006">
    <property type="protein sequence ID" value="KAH7153151.1"/>
    <property type="molecule type" value="Genomic_DNA"/>
</dbReference>
<dbReference type="GO" id="GO:0006351">
    <property type="term" value="P:DNA-templated transcription"/>
    <property type="evidence" value="ECO:0007669"/>
    <property type="project" value="InterPro"/>
</dbReference>
<dbReference type="GO" id="GO:0003677">
    <property type="term" value="F:DNA binding"/>
    <property type="evidence" value="ECO:0007669"/>
    <property type="project" value="InterPro"/>
</dbReference>
<evidence type="ECO:0000259" key="5">
    <source>
        <dbReference type="PROSITE" id="PS50048"/>
    </source>
</evidence>
<dbReference type="GO" id="GO:0008270">
    <property type="term" value="F:zinc ion binding"/>
    <property type="evidence" value="ECO:0007669"/>
    <property type="project" value="InterPro"/>
</dbReference>
<dbReference type="SUPFAM" id="SSF57701">
    <property type="entry name" value="Zn2/Cys6 DNA-binding domain"/>
    <property type="match status" value="1"/>
</dbReference>
<comment type="caution">
    <text evidence="6">The sequence shown here is derived from an EMBL/GenBank/DDBJ whole genome shotgun (WGS) entry which is preliminary data.</text>
</comment>
<keyword evidence="2" id="KW-0479">Metal-binding</keyword>
<dbReference type="InterPro" id="IPR050613">
    <property type="entry name" value="Sec_Metabolite_Reg"/>
</dbReference>
<dbReference type="GO" id="GO:0000981">
    <property type="term" value="F:DNA-binding transcription factor activity, RNA polymerase II-specific"/>
    <property type="evidence" value="ECO:0007669"/>
    <property type="project" value="InterPro"/>
</dbReference>
<dbReference type="CDD" id="cd00067">
    <property type="entry name" value="GAL4"/>
    <property type="match status" value="1"/>
</dbReference>
<dbReference type="SMART" id="SM00906">
    <property type="entry name" value="Fungal_trans"/>
    <property type="match status" value="1"/>
</dbReference>
<dbReference type="Gene3D" id="4.10.240.10">
    <property type="entry name" value="Zn(2)-C6 fungal-type DNA-binding domain"/>
    <property type="match status" value="1"/>
</dbReference>
<name>A0A9P9F5F3_9HYPO</name>
<dbReference type="Pfam" id="PF00172">
    <property type="entry name" value="Zn_clus"/>
    <property type="match status" value="1"/>
</dbReference>
<dbReference type="InterPro" id="IPR007219">
    <property type="entry name" value="XnlR_reg_dom"/>
</dbReference>
<feature type="domain" description="Zn(2)-C6 fungal-type" evidence="5">
    <location>
        <begin position="14"/>
        <end position="44"/>
    </location>
</feature>
<dbReference type="SMART" id="SM00066">
    <property type="entry name" value="GAL4"/>
    <property type="match status" value="1"/>
</dbReference>
<evidence type="ECO:0000313" key="7">
    <source>
        <dbReference type="Proteomes" id="UP000738349"/>
    </source>
</evidence>
<dbReference type="AlphaFoldDB" id="A0A9P9F5F3"/>
<sequence length="705" mass="78812">MSAQGVRKRAKVLSCSSCRNRKIKCDKVQPVCTQCSRFSFECEYPSRKPTRRAPRPRQTELLDRISRLESIVGKADPARLQQLDEELKGAHGGDAPAPTNSNSNTKDLEITQDTQRVDKYLSNEFWEQLSRQIGGIRQILDQPSDNDDGDDDDDDDEGTSPESVEAVSASMSTASSVFLSGNPNYPARVSLQHPPAEMRARLWAIYIRNCDPLIKILHRPTIAKILQTYMESPSPRPFGPPTNAVIFAIYFCAATCLTPEDCMAKLGESRDVLSMRYRIQTERALAEADYLNSNALETLQALALYTTMLRYHSHDRSAWVVSALLVRIAQGQGIFRDGDGRRFTPFVAEMRRRLWYFIIVLDVRGSEDRGTDAITASINYTTIMPTAIDDDDFGPESTGPLVSKSTPADNVVLMCTAMCSSIFGLMTHSSPRRTNELSIYSEDDLLGHIRQLEDNFIHTAVPTHLPSVFASQIARIVILKLWLNVQYPFTTSIAPIRRVSRETMLRTSLSLMDLRTRMTEKEWGERFGWWADTYVQWHPLAVALAELCVQTEGELVDRAWEVVERNFPSSRDNIADTAKGSLWRPIKKLLKKARAARAEALLKKLDLNASASIPPPPTAEFLPMSLLDPNQATGLGDSTGISTQPYDTTAMDPSILFEYPPELLTMNLGPGIGQEGALDWTLWSEFLNDTRLDYSPEGSGVADST</sequence>
<dbReference type="InterPro" id="IPR001138">
    <property type="entry name" value="Zn2Cys6_DnaBD"/>
</dbReference>
<comment type="subcellular location">
    <subcellularLocation>
        <location evidence="1">Nucleus</location>
    </subcellularLocation>
</comment>
<dbReference type="PROSITE" id="PS50048">
    <property type="entry name" value="ZN2_CY6_FUNGAL_2"/>
    <property type="match status" value="1"/>
</dbReference>
<dbReference type="GO" id="GO:0005634">
    <property type="term" value="C:nucleus"/>
    <property type="evidence" value="ECO:0007669"/>
    <property type="project" value="UniProtKB-SubCell"/>
</dbReference>
<accession>A0A9P9F5F3</accession>
<dbReference type="CDD" id="cd12148">
    <property type="entry name" value="fungal_TF_MHR"/>
    <property type="match status" value="1"/>
</dbReference>
<evidence type="ECO:0000313" key="6">
    <source>
        <dbReference type="EMBL" id="KAH7153151.1"/>
    </source>
</evidence>
<dbReference type="Pfam" id="PF04082">
    <property type="entry name" value="Fungal_trans"/>
    <property type="match status" value="1"/>
</dbReference>
<evidence type="ECO:0000256" key="2">
    <source>
        <dbReference type="ARBA" id="ARBA00022723"/>
    </source>
</evidence>
<dbReference type="OrthoDB" id="435881at2759"/>
<dbReference type="InterPro" id="IPR036864">
    <property type="entry name" value="Zn2-C6_fun-type_DNA-bd_sf"/>
</dbReference>
<evidence type="ECO:0000256" key="4">
    <source>
        <dbReference type="SAM" id="MobiDB-lite"/>
    </source>
</evidence>
<feature type="compositionally biased region" description="Acidic residues" evidence="4">
    <location>
        <begin position="144"/>
        <end position="159"/>
    </location>
</feature>
<reference evidence="6" key="1">
    <citation type="journal article" date="2021" name="Nat. Commun.">
        <title>Genetic determinants of endophytism in the Arabidopsis root mycobiome.</title>
        <authorList>
            <person name="Mesny F."/>
            <person name="Miyauchi S."/>
            <person name="Thiergart T."/>
            <person name="Pickel B."/>
            <person name="Atanasova L."/>
            <person name="Karlsson M."/>
            <person name="Huettel B."/>
            <person name="Barry K.W."/>
            <person name="Haridas S."/>
            <person name="Chen C."/>
            <person name="Bauer D."/>
            <person name="Andreopoulos W."/>
            <person name="Pangilinan J."/>
            <person name="LaButti K."/>
            <person name="Riley R."/>
            <person name="Lipzen A."/>
            <person name="Clum A."/>
            <person name="Drula E."/>
            <person name="Henrissat B."/>
            <person name="Kohler A."/>
            <person name="Grigoriev I.V."/>
            <person name="Martin F.M."/>
            <person name="Hacquard S."/>
        </authorList>
    </citation>
    <scope>NUCLEOTIDE SEQUENCE</scope>
    <source>
        <strain evidence="6">MPI-CAGE-AT-0147</strain>
    </source>
</reference>
<evidence type="ECO:0000256" key="3">
    <source>
        <dbReference type="ARBA" id="ARBA00023242"/>
    </source>
</evidence>
<organism evidence="6 7">
    <name type="scientific">Dactylonectria macrodidyma</name>
    <dbReference type="NCBI Taxonomy" id="307937"/>
    <lineage>
        <taxon>Eukaryota</taxon>
        <taxon>Fungi</taxon>
        <taxon>Dikarya</taxon>
        <taxon>Ascomycota</taxon>
        <taxon>Pezizomycotina</taxon>
        <taxon>Sordariomycetes</taxon>
        <taxon>Hypocreomycetidae</taxon>
        <taxon>Hypocreales</taxon>
        <taxon>Nectriaceae</taxon>
        <taxon>Dactylonectria</taxon>
    </lineage>
</organism>
<protein>
    <recommendedName>
        <fullName evidence="5">Zn(2)-C6 fungal-type domain-containing protein</fullName>
    </recommendedName>
</protein>
<keyword evidence="3" id="KW-0539">Nucleus</keyword>
<keyword evidence="7" id="KW-1185">Reference proteome</keyword>
<dbReference type="Proteomes" id="UP000738349">
    <property type="component" value="Unassembled WGS sequence"/>
</dbReference>